<evidence type="ECO:0000313" key="3">
    <source>
        <dbReference type="WBParaSite" id="SBAD_0000263901-mRNA-1"/>
    </source>
</evidence>
<dbReference type="AlphaFoldDB" id="A0A183IFX1"/>
<dbReference type="InterPro" id="IPR017850">
    <property type="entry name" value="Alkaline_phosphatase_core_sf"/>
</dbReference>
<dbReference type="InterPro" id="IPR004245">
    <property type="entry name" value="DUF229"/>
</dbReference>
<name>A0A183IFX1_9BILA</name>
<reference evidence="3" key="1">
    <citation type="submission" date="2016-06" db="UniProtKB">
        <authorList>
            <consortium name="WormBaseParasite"/>
        </authorList>
    </citation>
    <scope>IDENTIFICATION</scope>
</reference>
<dbReference type="EMBL" id="UZAM01007261">
    <property type="protein sequence ID" value="VDO97886.1"/>
    <property type="molecule type" value="Genomic_DNA"/>
</dbReference>
<dbReference type="GO" id="GO:0005615">
    <property type="term" value="C:extracellular space"/>
    <property type="evidence" value="ECO:0007669"/>
    <property type="project" value="TreeGrafter"/>
</dbReference>
<accession>A0A183IFX1</accession>
<dbReference type="OrthoDB" id="413313at2759"/>
<evidence type="ECO:0000313" key="2">
    <source>
        <dbReference type="Proteomes" id="UP000270296"/>
    </source>
</evidence>
<dbReference type="PANTHER" id="PTHR10974:SF73">
    <property type="entry name" value="FI21235P1"/>
    <property type="match status" value="1"/>
</dbReference>
<dbReference type="Pfam" id="PF02995">
    <property type="entry name" value="DUF229"/>
    <property type="match status" value="2"/>
</dbReference>
<protein>
    <submittedName>
        <fullName evidence="3">DUF229 domain containing protein</fullName>
    </submittedName>
</protein>
<organism evidence="3">
    <name type="scientific">Soboliphyme baturini</name>
    <dbReference type="NCBI Taxonomy" id="241478"/>
    <lineage>
        <taxon>Eukaryota</taxon>
        <taxon>Metazoa</taxon>
        <taxon>Ecdysozoa</taxon>
        <taxon>Nematoda</taxon>
        <taxon>Enoplea</taxon>
        <taxon>Dorylaimia</taxon>
        <taxon>Dioctophymatida</taxon>
        <taxon>Dioctophymatoidea</taxon>
        <taxon>Soboliphymatidae</taxon>
        <taxon>Soboliphyme</taxon>
    </lineage>
</organism>
<dbReference type="FunFam" id="3.40.720.10:FF:000017">
    <property type="entry name" value="Predicted protein"/>
    <property type="match status" value="2"/>
</dbReference>
<evidence type="ECO:0000313" key="1">
    <source>
        <dbReference type="EMBL" id="VDO97886.1"/>
    </source>
</evidence>
<keyword evidence="2" id="KW-1185">Reference proteome</keyword>
<dbReference type="CDD" id="cd16021">
    <property type="entry name" value="ALP_like"/>
    <property type="match status" value="2"/>
</dbReference>
<dbReference type="SUPFAM" id="SSF53649">
    <property type="entry name" value="Alkaline phosphatase-like"/>
    <property type="match status" value="2"/>
</dbReference>
<gene>
    <name evidence="1" type="ORF">SBAD_LOCUS2515</name>
</gene>
<dbReference type="Gene3D" id="3.40.720.10">
    <property type="entry name" value="Alkaline Phosphatase, subunit A"/>
    <property type="match status" value="2"/>
</dbReference>
<proteinExistence type="predicted"/>
<dbReference type="PANTHER" id="PTHR10974">
    <property type="entry name" value="FI08016P-RELATED"/>
    <property type="match status" value="1"/>
</dbReference>
<dbReference type="WBParaSite" id="SBAD_0000263901-mRNA-1">
    <property type="protein sequence ID" value="SBAD_0000263901-mRNA-1"/>
    <property type="gene ID" value="SBAD_0000263901"/>
</dbReference>
<sequence length="1251" mass="142464">MTWQLWAWFSSDYLMVDEHQSEIASGPLPKCNMPVLTLDDPLVREYSNPVAPINCSHEKNWVYLTDGNIFMIATDAIKKHGPIRCSATSYKRVSDFTIFAARHSSFEPGQKIPTDVIAVDCTAADGSRYKNVLAAIVRDEAVLRRAKSKILPADALGLNVFILGFDSMSRMMFMRKLKRTYKFLTDDLRAFVLKGYNIVGDGTTKALTPLLTGSTQTELPETHPGHENATYVDVYPFIWNDFKDIGYITLFGEDWPGCGTFSMRMKGFKKQPTDHYQRTFYIAEEARNNKSNPYCIGNEPHHKVHFAYFQDFVTSYLTDKDLRVFAFSFHSILSHDSFDYIEFADDDTVQLLKFLRDNGYLENTILMFMSDHGQRMADYRQTEQGKVEERLPFFSIYLPPAFRKKYPNAVKNLRLNVKRLTTPFDIHATMRHMIHFTNPKRGSLLQRGISLFDEIPLERSCADAGIEPHFCACVPWFNVAVDDPVVKRVAAAVVSRINERTAKARKFCAELSLSTIIKASDAVVSEIVMKFKKMLDSDGLKPDLSGTDKAMDKHYQVHIVTKPGDAHYEASVAVRKGKEVLVDLESVSRINSYKALSHCIMDKDVYLAKWCITRQTIKLTNSQDLQAIALSICAELTLRFYGGGVICPHDAFKSETSPVPEAKCSMPVLMLDDPIVGKFSQPVAPLNCSSEKNWVYVKDGDIFMIDPEVQKKHGAISCSIESFERVSDYRTWSRKLAYFASDQRIPSEFFAVDCKASDGSRYKNIHAGIVRNEQTILRAKSKGLPSDALGMNVFILGFDSMSRMMFMRKLKKAYKFLTDDLQAIVLEGYNIVGDGTTKALVALLTGSKETELPETRIGQKNSNFVNVYPLIWNDFKNIGYITLFGEDEPAFGAFAYRLNGFDEQPTDHYQRTFYLMEKIKRYRCKRYCVGNEPHHKTHFAYFQNFVTSYLKDKDLLAFAFSFHSVISHENINDIQNADDDMVQLLKFLLDKGYLENTVLMFMSDHGQRAADYRQTEQGKVEERLPFFSIYLPPAFRKKYPEAVKNLLLNSKRLTTPFDIHATLRHMIHFTNPKRGSLWQRGISLFDEIPLERSCADAGIEPHFCACVPWFNVAVDDPVVKRVAAAVVSRINERTAKARKFCAELSLSTIIKASDAMVSEEVMKFTKTMDLDGFVPDLRGTAKALDKHYQVNIVTEPADAHYEASVVVRDGQEILVDLDSVSRINPYKDLPHCIIDKDVYLAKWCVCYDRMS</sequence>
<dbReference type="Proteomes" id="UP000270296">
    <property type="component" value="Unassembled WGS sequence"/>
</dbReference>
<reference evidence="1 2" key="2">
    <citation type="submission" date="2018-11" db="EMBL/GenBank/DDBJ databases">
        <authorList>
            <consortium name="Pathogen Informatics"/>
        </authorList>
    </citation>
    <scope>NUCLEOTIDE SEQUENCE [LARGE SCALE GENOMIC DNA]</scope>
</reference>